<organism evidence="1 2">
    <name type="scientific">Diabrotica balteata</name>
    <name type="common">Banded cucumber beetle</name>
    <dbReference type="NCBI Taxonomy" id="107213"/>
    <lineage>
        <taxon>Eukaryota</taxon>
        <taxon>Metazoa</taxon>
        <taxon>Ecdysozoa</taxon>
        <taxon>Arthropoda</taxon>
        <taxon>Hexapoda</taxon>
        <taxon>Insecta</taxon>
        <taxon>Pterygota</taxon>
        <taxon>Neoptera</taxon>
        <taxon>Endopterygota</taxon>
        <taxon>Coleoptera</taxon>
        <taxon>Polyphaga</taxon>
        <taxon>Cucujiformia</taxon>
        <taxon>Chrysomeloidea</taxon>
        <taxon>Chrysomelidae</taxon>
        <taxon>Galerucinae</taxon>
        <taxon>Diabroticina</taxon>
        <taxon>Diabroticites</taxon>
        <taxon>Diabrotica</taxon>
    </lineage>
</organism>
<dbReference type="Gene3D" id="2.10.25.10">
    <property type="entry name" value="Laminin"/>
    <property type="match status" value="1"/>
</dbReference>
<reference evidence="1" key="1">
    <citation type="submission" date="2022-01" db="EMBL/GenBank/DDBJ databases">
        <authorList>
            <person name="King R."/>
        </authorList>
    </citation>
    <scope>NUCLEOTIDE SEQUENCE</scope>
</reference>
<evidence type="ECO:0000313" key="2">
    <source>
        <dbReference type="Proteomes" id="UP001153709"/>
    </source>
</evidence>
<dbReference type="Proteomes" id="UP001153709">
    <property type="component" value="Chromosome 6"/>
</dbReference>
<gene>
    <name evidence="1" type="ORF">DIABBA_LOCUS9117</name>
</gene>
<evidence type="ECO:0000313" key="1">
    <source>
        <dbReference type="EMBL" id="CAG9835983.1"/>
    </source>
</evidence>
<accession>A0A9N9T5D2</accession>
<dbReference type="EMBL" id="OU898281">
    <property type="protein sequence ID" value="CAG9835983.1"/>
    <property type="molecule type" value="Genomic_DNA"/>
</dbReference>
<dbReference type="InterPro" id="IPR053255">
    <property type="entry name" value="EGF-like_domain"/>
</dbReference>
<sequence>MVRKNISRRVICSLEVSTIDLIPVEDRHGDANKNISRNGHNKIEVYCTGYVRIPKTHLLCESVCDQCDNGNGTFPGHCECKRGGIHDPYHKDCIPTCSLRCLNGVCNITGQCSCNAGNTLSSNEKYCLSHCSGGCGAKGNSLGPETAT</sequence>
<keyword evidence="2" id="KW-1185">Reference proteome</keyword>
<dbReference type="OrthoDB" id="10060424at2759"/>
<name>A0A9N9T5D2_DIABA</name>
<dbReference type="PANTHER" id="PTHR24047">
    <property type="entry name" value="FI01909P-RELATED"/>
    <property type="match status" value="1"/>
</dbReference>
<proteinExistence type="predicted"/>
<dbReference type="PANTHER" id="PTHR24047:SF32">
    <property type="entry name" value="FI01909P-RELATED"/>
    <property type="match status" value="1"/>
</dbReference>
<dbReference type="AlphaFoldDB" id="A0A9N9T5D2"/>
<protein>
    <submittedName>
        <fullName evidence="1">Uncharacterized protein</fullName>
    </submittedName>
</protein>